<dbReference type="GO" id="GO:0032366">
    <property type="term" value="P:intracellular sterol transport"/>
    <property type="evidence" value="ECO:0007669"/>
    <property type="project" value="TreeGrafter"/>
</dbReference>
<accession>A0A507E892</accession>
<keyword evidence="4" id="KW-1133">Transmembrane helix</keyword>
<feature type="region of interest" description="Disordered" evidence="6">
    <location>
        <begin position="578"/>
        <end position="617"/>
    </location>
</feature>
<organism evidence="9 10">
    <name type="scientific">Powellomyces hirtus</name>
    <dbReference type="NCBI Taxonomy" id="109895"/>
    <lineage>
        <taxon>Eukaryota</taxon>
        <taxon>Fungi</taxon>
        <taxon>Fungi incertae sedis</taxon>
        <taxon>Chytridiomycota</taxon>
        <taxon>Chytridiomycota incertae sedis</taxon>
        <taxon>Chytridiomycetes</taxon>
        <taxon>Spizellomycetales</taxon>
        <taxon>Powellomycetaceae</taxon>
        <taxon>Powellomyces</taxon>
    </lineage>
</organism>
<evidence type="ECO:0000256" key="6">
    <source>
        <dbReference type="SAM" id="MobiDB-lite"/>
    </source>
</evidence>
<dbReference type="InterPro" id="IPR004148">
    <property type="entry name" value="BAR_dom"/>
</dbReference>
<dbReference type="GO" id="GO:0032541">
    <property type="term" value="C:cortical endoplasmic reticulum"/>
    <property type="evidence" value="ECO:0007669"/>
    <property type="project" value="TreeGrafter"/>
</dbReference>
<dbReference type="Pfam" id="PF02893">
    <property type="entry name" value="GRAM"/>
    <property type="match status" value="1"/>
</dbReference>
<evidence type="ECO:0000259" key="7">
    <source>
        <dbReference type="PROSITE" id="PS50003"/>
    </source>
</evidence>
<feature type="compositionally biased region" description="Basic and acidic residues" evidence="6">
    <location>
        <begin position="606"/>
        <end position="617"/>
    </location>
</feature>
<dbReference type="InterPro" id="IPR051482">
    <property type="entry name" value="Cholesterol_transport"/>
</dbReference>
<comment type="caution">
    <text evidence="9">The sequence shown here is derived from an EMBL/GenBank/DDBJ whole genome shotgun (WGS) entry which is preliminary data.</text>
</comment>
<feature type="region of interest" description="Disordered" evidence="6">
    <location>
        <begin position="827"/>
        <end position="856"/>
    </location>
</feature>
<evidence type="ECO:0000259" key="8">
    <source>
        <dbReference type="PROSITE" id="PS51778"/>
    </source>
</evidence>
<dbReference type="GO" id="GO:0005789">
    <property type="term" value="C:endoplasmic reticulum membrane"/>
    <property type="evidence" value="ECO:0007669"/>
    <property type="project" value="TreeGrafter"/>
</dbReference>
<dbReference type="SUPFAM" id="SSF103657">
    <property type="entry name" value="BAR/IMD domain-like"/>
    <property type="match status" value="1"/>
</dbReference>
<dbReference type="InterPro" id="IPR004182">
    <property type="entry name" value="GRAM"/>
</dbReference>
<dbReference type="AlphaFoldDB" id="A0A507E892"/>
<dbReference type="CDD" id="cd07307">
    <property type="entry name" value="BAR"/>
    <property type="match status" value="1"/>
</dbReference>
<evidence type="ECO:0000256" key="2">
    <source>
        <dbReference type="ARBA" id="ARBA00006582"/>
    </source>
</evidence>
<dbReference type="InterPro" id="IPR027267">
    <property type="entry name" value="AH/BAR_dom_sf"/>
</dbReference>
<dbReference type="PANTHER" id="PTHR23319:SF4">
    <property type="entry name" value="GRAM DOMAIN CONTAINING 1B, ISOFORM E"/>
    <property type="match status" value="1"/>
</dbReference>
<dbReference type="PROSITE" id="PS51778">
    <property type="entry name" value="VAST"/>
    <property type="match status" value="1"/>
</dbReference>
<evidence type="ECO:0000256" key="4">
    <source>
        <dbReference type="ARBA" id="ARBA00022989"/>
    </source>
</evidence>
<evidence type="ECO:0000256" key="5">
    <source>
        <dbReference type="ARBA" id="ARBA00023136"/>
    </source>
</evidence>
<name>A0A507E892_9FUNG</name>
<dbReference type="STRING" id="109895.A0A507E892"/>
<evidence type="ECO:0000256" key="1">
    <source>
        <dbReference type="ARBA" id="ARBA00004167"/>
    </source>
</evidence>
<dbReference type="SMART" id="SM00568">
    <property type="entry name" value="GRAM"/>
    <property type="match status" value="1"/>
</dbReference>
<dbReference type="InterPro" id="IPR011993">
    <property type="entry name" value="PH-like_dom_sf"/>
</dbReference>
<dbReference type="Pfam" id="PF16016">
    <property type="entry name" value="VASt"/>
    <property type="match status" value="1"/>
</dbReference>
<dbReference type="PROSITE" id="PS50003">
    <property type="entry name" value="PH_DOMAIN"/>
    <property type="match status" value="1"/>
</dbReference>
<evidence type="ECO:0000313" key="10">
    <source>
        <dbReference type="Proteomes" id="UP000318582"/>
    </source>
</evidence>
<reference evidence="9 10" key="1">
    <citation type="journal article" date="2019" name="Sci. Rep.">
        <title>Comparative genomics of chytrid fungi reveal insights into the obligate biotrophic and pathogenic lifestyle of Synchytrium endobioticum.</title>
        <authorList>
            <person name="van de Vossenberg B.T.L.H."/>
            <person name="Warris S."/>
            <person name="Nguyen H.D.T."/>
            <person name="van Gent-Pelzer M.P.E."/>
            <person name="Joly D.L."/>
            <person name="van de Geest H.C."/>
            <person name="Bonants P.J.M."/>
            <person name="Smith D.S."/>
            <person name="Levesque C.A."/>
            <person name="van der Lee T.A.J."/>
        </authorList>
    </citation>
    <scope>NUCLEOTIDE SEQUENCE [LARGE SCALE GENOMIC DNA]</scope>
    <source>
        <strain evidence="9 10">CBS 809.83</strain>
    </source>
</reference>
<dbReference type="GO" id="GO:0140268">
    <property type="term" value="C:endoplasmic reticulum-plasma membrane contact site"/>
    <property type="evidence" value="ECO:0007669"/>
    <property type="project" value="TreeGrafter"/>
</dbReference>
<dbReference type="EMBL" id="QEAQ01000019">
    <property type="protein sequence ID" value="TPX60046.1"/>
    <property type="molecule type" value="Genomic_DNA"/>
</dbReference>
<evidence type="ECO:0000256" key="3">
    <source>
        <dbReference type="ARBA" id="ARBA00022692"/>
    </source>
</evidence>
<dbReference type="Gene3D" id="2.30.29.30">
    <property type="entry name" value="Pleckstrin-homology domain (PH domain)/Phosphotyrosine-binding domain (PTB)"/>
    <property type="match status" value="2"/>
</dbReference>
<dbReference type="GO" id="GO:0005739">
    <property type="term" value="C:mitochondrion"/>
    <property type="evidence" value="ECO:0007669"/>
    <property type="project" value="TreeGrafter"/>
</dbReference>
<dbReference type="Pfam" id="PF16746">
    <property type="entry name" value="BAR_3"/>
    <property type="match status" value="1"/>
</dbReference>
<evidence type="ECO:0000313" key="9">
    <source>
        <dbReference type="EMBL" id="TPX60046.1"/>
    </source>
</evidence>
<dbReference type="GO" id="GO:0005886">
    <property type="term" value="C:plasma membrane"/>
    <property type="evidence" value="ECO:0007669"/>
    <property type="project" value="TreeGrafter"/>
</dbReference>
<feature type="domain" description="PH" evidence="7">
    <location>
        <begin position="284"/>
        <end position="382"/>
    </location>
</feature>
<dbReference type="SMART" id="SM00233">
    <property type="entry name" value="PH"/>
    <property type="match status" value="1"/>
</dbReference>
<feature type="compositionally biased region" description="Basic and acidic residues" evidence="6">
    <location>
        <begin position="839"/>
        <end position="849"/>
    </location>
</feature>
<feature type="region of interest" description="Disordered" evidence="6">
    <location>
        <begin position="397"/>
        <end position="450"/>
    </location>
</feature>
<dbReference type="GO" id="GO:0120015">
    <property type="term" value="F:sterol transfer activity"/>
    <property type="evidence" value="ECO:0007669"/>
    <property type="project" value="TreeGrafter"/>
</dbReference>
<comment type="subcellular location">
    <subcellularLocation>
        <location evidence="1">Membrane</location>
        <topology evidence="1">Single-pass membrane protein</topology>
    </subcellularLocation>
</comment>
<proteinExistence type="inferred from homology"/>
<keyword evidence="3" id="KW-0812">Transmembrane</keyword>
<dbReference type="Gene3D" id="1.20.1270.60">
    <property type="entry name" value="Arfaptin homology (AH) domain/BAR domain"/>
    <property type="match status" value="1"/>
</dbReference>
<feature type="domain" description="VASt" evidence="8">
    <location>
        <begin position="643"/>
        <end position="809"/>
    </location>
</feature>
<dbReference type="Pfam" id="PF00169">
    <property type="entry name" value="PH"/>
    <property type="match status" value="1"/>
</dbReference>
<keyword evidence="5" id="KW-0472">Membrane</keyword>
<feature type="region of interest" description="Disordered" evidence="6">
    <location>
        <begin position="242"/>
        <end position="283"/>
    </location>
</feature>
<dbReference type="GO" id="GO:0032934">
    <property type="term" value="F:sterol binding"/>
    <property type="evidence" value="ECO:0007669"/>
    <property type="project" value="TreeGrafter"/>
</dbReference>
<keyword evidence="10" id="KW-1185">Reference proteome</keyword>
<feature type="compositionally biased region" description="Acidic residues" evidence="6">
    <location>
        <begin position="428"/>
        <end position="440"/>
    </location>
</feature>
<gene>
    <name evidence="9" type="ORF">PhCBS80983_g02061</name>
</gene>
<comment type="similarity">
    <text evidence="2">Belongs to the YSP2 family.</text>
</comment>
<feature type="compositionally biased region" description="Low complexity" evidence="6">
    <location>
        <begin position="827"/>
        <end position="837"/>
    </location>
</feature>
<dbReference type="InterPro" id="IPR031968">
    <property type="entry name" value="VASt"/>
</dbReference>
<protein>
    <submittedName>
        <fullName evidence="9">Uncharacterized protein</fullName>
    </submittedName>
</protein>
<sequence length="1018" mass="114152">MDSTTSLSLEHVASDSPVHRAALSRFEAELDHFIRWSESYLAIVRHYTKEVVKANEAMSAIINKLPEISLNQEKSIWQFSANSLQTIYHAKAKLVDDVIELVMEPLEGCLKELREAKTGMKAHNSLREKYDSALARYGSLSKSKEGSVLREEALVLYEFRKQYIRADFEVTHRVLLLRDRINHLIPSRMLSYINAHAEFHKAASEIHEGLTTTMNQLRPIEDTETKQRSLLQLEAKRKALEEGALSKARPPDNTSTLDFPPALEKGPSRYLASPSGPSTASDGAVEKEGYLFKRVPGKSWARRYFKLEKGAFFYLTMSLKNPGTVLATPAVNILLCSVRVVRNEERRFCFELSTVYNKHVLLQAETEEELASWVSSFEASKRNALVQVPIGTAVSDWTIGDGSHEEEEDGIPLHKISDPGHTSIPQGNEEDDEEDDEVNDSEAVQDGSETENDIQYHDAVFRKENLKLHRLLRQVPRNDCVIDAFTCAWRKEIAVHGKLYLTYDRLCFYSNILGFVNMLVMNLRQVTSVILRRGPLYSSILVTTHEGTHTFKAFLKDDLRFATIKAVWQNATQEELYEAAHPRKAHQRSSVTHAEPTNANDDEMRESDTRQSGEQAVESKYDLPLEIPDPNGEVPCGCGSDHLEQKDADVVFQVPAKQLFDTMFDDTGSFWTQRYHPKRGETGRTQTPWTDQVREVRFIMPVNNAMVKLKETEVHITQTLIKNSQYLAYVVESRSETPALPYGDSFNTLTRYCITWVSKTSCRLVMTCGIQWFKSPMVKGMIRKAAMAGMAESSEDTTAILRQELEAIKGSNAKSDGSGAAQILDGAAKGASTSGSGRNDGRDAHDTKGSKSQGTSWTSSEATCIVLLALLFCSLVGHGVTWWRGAALHTAPLQATVTESEMSSLNTMNRPKGERERFFQFLSAHSSPNASQKQRNDTASAQASLVPGVSTVRFMAHSRTQYRDQLHKGFYLRLANLQAEVRTVMEETVGVLNQVLTAERELTEAMFLNWLADGLVGG</sequence>
<feature type="compositionally biased region" description="Polar residues" evidence="6">
    <location>
        <begin position="588"/>
        <end position="599"/>
    </location>
</feature>
<dbReference type="InterPro" id="IPR001849">
    <property type="entry name" value="PH_domain"/>
</dbReference>
<dbReference type="Proteomes" id="UP000318582">
    <property type="component" value="Unassembled WGS sequence"/>
</dbReference>
<dbReference type="PANTHER" id="PTHR23319">
    <property type="entry name" value="GRAM DOMAIN CONTAINING 1B, ISOFORM E"/>
    <property type="match status" value="1"/>
</dbReference>
<dbReference type="SUPFAM" id="SSF50729">
    <property type="entry name" value="PH domain-like"/>
    <property type="match status" value="1"/>
</dbReference>